<dbReference type="Proteomes" id="UP000199079">
    <property type="component" value="Unassembled WGS sequence"/>
</dbReference>
<dbReference type="RefSeq" id="WP_021074881.1">
    <property type="nucleotide sequence ID" value="NZ_FNPC01000004.1"/>
</dbReference>
<gene>
    <name evidence="1" type="ORF">SAMN05216564_104173</name>
</gene>
<organism evidence="1 2">
    <name type="scientific">Halopenitus persicus</name>
    <dbReference type="NCBI Taxonomy" id="1048396"/>
    <lineage>
        <taxon>Archaea</taxon>
        <taxon>Methanobacteriati</taxon>
        <taxon>Methanobacteriota</taxon>
        <taxon>Stenosarchaea group</taxon>
        <taxon>Halobacteria</taxon>
        <taxon>Halobacteriales</taxon>
        <taxon>Haloferacaceae</taxon>
        <taxon>Halopenitus</taxon>
    </lineage>
</organism>
<reference evidence="2" key="1">
    <citation type="submission" date="2016-10" db="EMBL/GenBank/DDBJ databases">
        <authorList>
            <person name="Varghese N."/>
            <person name="Submissions S."/>
        </authorList>
    </citation>
    <scope>NUCLEOTIDE SEQUENCE [LARGE SCALE GENOMIC DNA]</scope>
    <source>
        <strain evidence="2">DC30,IBRC 10041,KCTC 4046</strain>
    </source>
</reference>
<evidence type="ECO:0000313" key="2">
    <source>
        <dbReference type="Proteomes" id="UP000199079"/>
    </source>
</evidence>
<keyword evidence="2" id="KW-1185">Reference proteome</keyword>
<sequence>MEIGLECTTCGSTIEYAGDEAEPSVRVRCDCGALYAVTVSVVRR</sequence>
<dbReference type="EMBL" id="FNPC01000004">
    <property type="protein sequence ID" value="SDY28526.1"/>
    <property type="molecule type" value="Genomic_DNA"/>
</dbReference>
<dbReference type="AlphaFoldDB" id="A0A1H3IL69"/>
<evidence type="ECO:0008006" key="3">
    <source>
        <dbReference type="Google" id="ProtNLM"/>
    </source>
</evidence>
<name>A0A1H3IL69_9EURY</name>
<evidence type="ECO:0000313" key="1">
    <source>
        <dbReference type="EMBL" id="SDY28526.1"/>
    </source>
</evidence>
<proteinExistence type="predicted"/>
<accession>A0A1H3IL69</accession>
<protein>
    <recommendedName>
        <fullName evidence="3">Small CPxCG-related zinc finger protein</fullName>
    </recommendedName>
</protein>